<organism evidence="7 8">
    <name type="scientific">Plectus sambesii</name>
    <dbReference type="NCBI Taxonomy" id="2011161"/>
    <lineage>
        <taxon>Eukaryota</taxon>
        <taxon>Metazoa</taxon>
        <taxon>Ecdysozoa</taxon>
        <taxon>Nematoda</taxon>
        <taxon>Chromadorea</taxon>
        <taxon>Plectida</taxon>
        <taxon>Plectina</taxon>
        <taxon>Plectoidea</taxon>
        <taxon>Plectidae</taxon>
        <taxon>Plectus</taxon>
    </lineage>
</organism>
<evidence type="ECO:0000313" key="8">
    <source>
        <dbReference type="WBParaSite" id="PSAMB.scaffold6707size8939.g28956.t1"/>
    </source>
</evidence>
<evidence type="ECO:0000256" key="3">
    <source>
        <dbReference type="ARBA" id="ARBA00022933"/>
    </source>
</evidence>
<dbReference type="SUPFAM" id="SSF52833">
    <property type="entry name" value="Thioredoxin-like"/>
    <property type="match status" value="1"/>
</dbReference>
<keyword evidence="7" id="KW-1185">Reference proteome</keyword>
<dbReference type="Proteomes" id="UP000887566">
    <property type="component" value="Unplaced"/>
</dbReference>
<feature type="signal peptide" evidence="5">
    <location>
        <begin position="1"/>
        <end position="19"/>
    </location>
</feature>
<dbReference type="InterPro" id="IPR036249">
    <property type="entry name" value="Thioredoxin-like_sf"/>
</dbReference>
<name>A0A914X6E7_9BILA</name>
<proteinExistence type="inferred from homology"/>
<sequence>MMKISLLLLLPLTAVVVIASTDEARVASARVESCSGCSLKRLHEVKRFIMEDLQKYENTVFKSIHGRRPELILLDAQDNEIDRIELSDKSREQCNELLTSRGFRLKSPEGEELKSSKGDEL</sequence>
<evidence type="ECO:0000256" key="4">
    <source>
        <dbReference type="ARBA" id="ARBA00040773"/>
    </source>
</evidence>
<keyword evidence="2 5" id="KW-0732">Signal</keyword>
<dbReference type="PANTHER" id="PTHR13077">
    <property type="entry name" value="SELENOPROTEIN F"/>
    <property type="match status" value="1"/>
</dbReference>
<reference evidence="8" key="1">
    <citation type="submission" date="2022-11" db="UniProtKB">
        <authorList>
            <consortium name="WormBaseParasite"/>
        </authorList>
    </citation>
    <scope>IDENTIFICATION</scope>
</reference>
<dbReference type="Pfam" id="PF08806">
    <property type="entry name" value="Sep15_SelM"/>
    <property type="match status" value="1"/>
</dbReference>
<dbReference type="GO" id="GO:0016491">
    <property type="term" value="F:oxidoreductase activity"/>
    <property type="evidence" value="ECO:0007669"/>
    <property type="project" value="TreeGrafter"/>
</dbReference>
<evidence type="ECO:0000256" key="5">
    <source>
        <dbReference type="SAM" id="SignalP"/>
    </source>
</evidence>
<protein>
    <recommendedName>
        <fullName evidence="4">Selenoprotein M</fullName>
    </recommendedName>
</protein>
<dbReference type="InterPro" id="IPR014912">
    <property type="entry name" value="Sep15_SelM_dom"/>
</dbReference>
<evidence type="ECO:0000313" key="7">
    <source>
        <dbReference type="Proteomes" id="UP000887566"/>
    </source>
</evidence>
<keyword evidence="3" id="KW-0712">Selenocysteine</keyword>
<accession>A0A914X6E7</accession>
<evidence type="ECO:0000256" key="1">
    <source>
        <dbReference type="ARBA" id="ARBA00005742"/>
    </source>
</evidence>
<dbReference type="Gene3D" id="3.40.30.50">
    <property type="entry name" value="Sep15/SelM thioredoxin-like domain, active-site redox motif"/>
    <property type="match status" value="1"/>
</dbReference>
<feature type="domain" description="Selenoprotein F/M" evidence="6">
    <location>
        <begin position="29"/>
        <end position="103"/>
    </location>
</feature>
<dbReference type="WBParaSite" id="PSAMB.scaffold6707size8939.g28956.t1">
    <property type="protein sequence ID" value="PSAMB.scaffold6707size8939.g28956.t1"/>
    <property type="gene ID" value="PSAMB.scaffold6707size8939.g28956"/>
</dbReference>
<evidence type="ECO:0000256" key="2">
    <source>
        <dbReference type="ARBA" id="ARBA00022729"/>
    </source>
</evidence>
<evidence type="ECO:0000259" key="6">
    <source>
        <dbReference type="Pfam" id="PF08806"/>
    </source>
</evidence>
<dbReference type="AlphaFoldDB" id="A0A914X6E7"/>
<feature type="chain" id="PRO_5037711471" description="Selenoprotein M" evidence="5">
    <location>
        <begin position="20"/>
        <end position="121"/>
    </location>
</feature>
<dbReference type="InterPro" id="IPR039992">
    <property type="entry name" value="Sep15_SelM"/>
</dbReference>
<comment type="similarity">
    <text evidence="1">Belongs to the selenoprotein M/F family.</text>
</comment>
<dbReference type="GO" id="GO:0005788">
    <property type="term" value="C:endoplasmic reticulum lumen"/>
    <property type="evidence" value="ECO:0007669"/>
    <property type="project" value="TreeGrafter"/>
</dbReference>
<dbReference type="InterPro" id="IPR038219">
    <property type="entry name" value="Sep15/SelM_sf"/>
</dbReference>
<dbReference type="PANTHER" id="PTHR13077:SF7">
    <property type="entry name" value="SELENOPROTEIN M"/>
    <property type="match status" value="1"/>
</dbReference>